<evidence type="ECO:0000256" key="5">
    <source>
        <dbReference type="ARBA" id="ARBA00022664"/>
    </source>
</evidence>
<feature type="compositionally biased region" description="Polar residues" evidence="11">
    <location>
        <begin position="694"/>
        <end position="706"/>
    </location>
</feature>
<feature type="domain" description="Nudix hydrolase" evidence="12">
    <location>
        <begin position="101"/>
        <end position="228"/>
    </location>
</feature>
<dbReference type="STRING" id="1076872.G8ZPV2"/>
<feature type="compositionally biased region" description="Polar residues" evidence="11">
    <location>
        <begin position="382"/>
        <end position="393"/>
    </location>
</feature>
<organism evidence="13 14">
    <name type="scientific">Torulaspora delbrueckii</name>
    <name type="common">Yeast</name>
    <name type="synonym">Candida colliculosa</name>
    <dbReference type="NCBI Taxonomy" id="4950"/>
    <lineage>
        <taxon>Eukaryota</taxon>
        <taxon>Fungi</taxon>
        <taxon>Dikarya</taxon>
        <taxon>Ascomycota</taxon>
        <taxon>Saccharomycotina</taxon>
        <taxon>Saccharomycetes</taxon>
        <taxon>Saccharomycetales</taxon>
        <taxon>Saccharomycetaceae</taxon>
        <taxon>Torulaspora</taxon>
    </lineage>
</organism>
<feature type="region of interest" description="Disordered" evidence="11">
    <location>
        <begin position="461"/>
        <end position="760"/>
    </location>
</feature>
<dbReference type="InterPro" id="IPR044099">
    <property type="entry name" value="Dcp2_NUDIX"/>
</dbReference>
<evidence type="ECO:0000256" key="8">
    <source>
        <dbReference type="ARBA" id="ARBA00022884"/>
    </source>
</evidence>
<evidence type="ECO:0000256" key="2">
    <source>
        <dbReference type="ARBA" id="ARBA00004201"/>
    </source>
</evidence>
<dbReference type="InterPro" id="IPR000086">
    <property type="entry name" value="NUDIX_hydrolase_dom"/>
</dbReference>
<dbReference type="Pfam" id="PF00293">
    <property type="entry name" value="NUDIX"/>
    <property type="match status" value="1"/>
</dbReference>
<dbReference type="FunFam" id="3.90.79.10:FF:000045">
    <property type="entry name" value="mRNA-decapping enzyme 2"/>
    <property type="match status" value="1"/>
</dbReference>
<feature type="compositionally biased region" description="Low complexity" evidence="11">
    <location>
        <begin position="655"/>
        <end position="680"/>
    </location>
</feature>
<comment type="subcellular location">
    <subcellularLocation>
        <location evidence="2">Cytoplasm</location>
        <location evidence="2">P-body</location>
    </subcellularLocation>
</comment>
<dbReference type="GO" id="GO:0034063">
    <property type="term" value="P:stress granule assembly"/>
    <property type="evidence" value="ECO:0007669"/>
    <property type="project" value="EnsemblFungi"/>
</dbReference>
<dbReference type="Proteomes" id="UP000005627">
    <property type="component" value="Chromosome 2"/>
</dbReference>
<dbReference type="OrthoDB" id="18996at2759"/>
<dbReference type="GO" id="GO:0140933">
    <property type="term" value="F:5'-(N(7)-methylguanosine 5'-triphospho)-[mRNA] hydrolase activity"/>
    <property type="evidence" value="ECO:0007669"/>
    <property type="project" value="InterPro"/>
</dbReference>
<evidence type="ECO:0000256" key="11">
    <source>
        <dbReference type="SAM" id="MobiDB-lite"/>
    </source>
</evidence>
<evidence type="ECO:0000313" key="13">
    <source>
        <dbReference type="EMBL" id="CCE90646.1"/>
    </source>
</evidence>
<dbReference type="GO" id="GO:0003729">
    <property type="term" value="F:mRNA binding"/>
    <property type="evidence" value="ECO:0007669"/>
    <property type="project" value="EnsemblFungi"/>
</dbReference>
<dbReference type="GO" id="GO:0031087">
    <property type="term" value="P:deadenylation-independent decapping of nuclear-transcribed mRNA"/>
    <property type="evidence" value="ECO:0007669"/>
    <property type="project" value="EnsemblFungi"/>
</dbReference>
<evidence type="ECO:0000256" key="6">
    <source>
        <dbReference type="ARBA" id="ARBA00022723"/>
    </source>
</evidence>
<feature type="compositionally biased region" description="Acidic residues" evidence="11">
    <location>
        <begin position="468"/>
        <end position="485"/>
    </location>
</feature>
<dbReference type="GO" id="GO:0098562">
    <property type="term" value="C:cytoplasmic side of membrane"/>
    <property type="evidence" value="ECO:0007669"/>
    <property type="project" value="EnsemblFungi"/>
</dbReference>
<dbReference type="InterPro" id="IPR007722">
    <property type="entry name" value="DCP2_BoxA"/>
</dbReference>
<evidence type="ECO:0000259" key="12">
    <source>
        <dbReference type="PROSITE" id="PS51462"/>
    </source>
</evidence>
<accession>G8ZPV2</accession>
<evidence type="ECO:0000256" key="1">
    <source>
        <dbReference type="ARBA" id="ARBA00001936"/>
    </source>
</evidence>
<dbReference type="SMART" id="SM01125">
    <property type="entry name" value="DCP2"/>
    <property type="match status" value="1"/>
</dbReference>
<protein>
    <recommendedName>
        <fullName evidence="12">Nudix hydrolase domain-containing protein</fullName>
    </recommendedName>
</protein>
<dbReference type="GO" id="GO:0003682">
    <property type="term" value="F:chromatin binding"/>
    <property type="evidence" value="ECO:0007669"/>
    <property type="project" value="EnsemblFungi"/>
</dbReference>
<keyword evidence="7" id="KW-0378">Hydrolase</keyword>
<dbReference type="Pfam" id="PF05026">
    <property type="entry name" value="DCP2"/>
    <property type="match status" value="1"/>
</dbReference>
<comment type="similarity">
    <text evidence="3">Belongs to the Nudix hydrolase family. DCP2 subfamily.</text>
</comment>
<dbReference type="GO" id="GO:0006397">
    <property type="term" value="P:mRNA processing"/>
    <property type="evidence" value="ECO:0007669"/>
    <property type="project" value="UniProtKB-KW"/>
</dbReference>
<evidence type="ECO:0000256" key="4">
    <source>
        <dbReference type="ARBA" id="ARBA00022490"/>
    </source>
</evidence>
<evidence type="ECO:0000256" key="10">
    <source>
        <dbReference type="ARBA" id="ARBA00023211"/>
    </source>
</evidence>
<feature type="compositionally biased region" description="Polar residues" evidence="11">
    <location>
        <begin position="719"/>
        <end position="749"/>
    </location>
</feature>
<reference evidence="13 14" key="1">
    <citation type="journal article" date="2011" name="Proc. Natl. Acad. Sci. U.S.A.">
        <title>Evolutionary erosion of yeast sex chromosomes by mating-type switching accidents.</title>
        <authorList>
            <person name="Gordon J.L."/>
            <person name="Armisen D."/>
            <person name="Proux-Wera E."/>
            <person name="Oheigeartaigh S.S."/>
            <person name="Byrne K.P."/>
            <person name="Wolfe K.H."/>
        </authorList>
    </citation>
    <scope>NUCLEOTIDE SEQUENCE [LARGE SCALE GENOMIC DNA]</scope>
    <source>
        <strain evidence="14">ATCC 10662 / CBS 1146 / NBRC 0425 / NCYC 2629 / NRRL Y-866</strain>
    </source>
</reference>
<dbReference type="AlphaFoldDB" id="G8ZPV2"/>
<dbReference type="EMBL" id="HE616743">
    <property type="protein sequence ID" value="CCE90646.1"/>
    <property type="molecule type" value="Genomic_DNA"/>
</dbReference>
<evidence type="ECO:0000313" key="14">
    <source>
        <dbReference type="Proteomes" id="UP000005627"/>
    </source>
</evidence>
<dbReference type="InParanoid" id="G8ZPV2"/>
<dbReference type="InterPro" id="IPR036189">
    <property type="entry name" value="DCP2_BoxA_sf"/>
</dbReference>
<dbReference type="SUPFAM" id="SSF55811">
    <property type="entry name" value="Nudix"/>
    <property type="match status" value="1"/>
</dbReference>
<keyword evidence="5" id="KW-0507">mRNA processing</keyword>
<dbReference type="FunCoup" id="G8ZPV2">
    <property type="interactions" value="363"/>
</dbReference>
<dbReference type="SUPFAM" id="SSF140586">
    <property type="entry name" value="Dcp2 domain-like"/>
    <property type="match status" value="1"/>
</dbReference>
<keyword evidence="10" id="KW-0464">Manganese</keyword>
<dbReference type="eggNOG" id="KOG2937">
    <property type="taxonomic scope" value="Eukaryota"/>
</dbReference>
<dbReference type="GO" id="GO:0060261">
    <property type="term" value="P:positive regulation of transcription initiation by RNA polymerase II"/>
    <property type="evidence" value="ECO:0007669"/>
    <property type="project" value="EnsemblFungi"/>
</dbReference>
<dbReference type="GO" id="GO:0098745">
    <property type="term" value="C:RNA decapping complex"/>
    <property type="evidence" value="ECO:0007669"/>
    <property type="project" value="EnsemblFungi"/>
</dbReference>
<dbReference type="InterPro" id="IPR015797">
    <property type="entry name" value="NUDIX_hydrolase-like_dom_sf"/>
</dbReference>
<comment type="cofactor">
    <cofactor evidence="1">
        <name>Mn(2+)</name>
        <dbReference type="ChEBI" id="CHEBI:29035"/>
    </cofactor>
</comment>
<evidence type="ECO:0000256" key="9">
    <source>
        <dbReference type="ARBA" id="ARBA00023161"/>
    </source>
</evidence>
<dbReference type="GO" id="GO:0000290">
    <property type="term" value="P:deadenylation-dependent decapping of nuclear-transcribed mRNA"/>
    <property type="evidence" value="ECO:0007669"/>
    <property type="project" value="EnsemblFungi"/>
</dbReference>
<dbReference type="CDD" id="cd03672">
    <property type="entry name" value="NUDIX_Dcp2p_Nudt20"/>
    <property type="match status" value="1"/>
</dbReference>
<feature type="compositionally biased region" description="Basic and acidic residues" evidence="11">
    <location>
        <begin position="533"/>
        <end position="556"/>
    </location>
</feature>
<dbReference type="GO" id="GO:0030145">
    <property type="term" value="F:manganese ion binding"/>
    <property type="evidence" value="ECO:0007669"/>
    <property type="project" value="InterPro"/>
</dbReference>
<feature type="compositionally biased region" description="Basic and acidic residues" evidence="11">
    <location>
        <begin position="486"/>
        <end position="500"/>
    </location>
</feature>
<gene>
    <name evidence="13" type="primary">TDEL0B05170</name>
    <name evidence="13" type="ORF">TDEL_0B05170</name>
</gene>
<dbReference type="RefSeq" id="XP_003679857.1">
    <property type="nucleotide sequence ID" value="XM_003679809.1"/>
</dbReference>
<dbReference type="PROSITE" id="PS51462">
    <property type="entry name" value="NUDIX"/>
    <property type="match status" value="1"/>
</dbReference>
<dbReference type="GeneID" id="11504804"/>
<sequence>MSLPLRPALENVASVDRVLEDLLVRFIINCPPEDLSSVERELFHFEEASWFYTDFIKLMNPTLPSLKIKSFAQHVIKLCPLVWKWDIKADEALQKFSKYKKSIPVRGAAIFNQKLNKILLVQGTESDSWSFPRGKISKDEDDVACCIREVKEEIGFDLTDYIDEEQFIERNIQGKNYKIFIVKGVPEDFNFKPQVRNEIDKIEWRDFKKMSKTMYKSNVKYYLINSMMRPLSVWLRRQKHVKNDDQLIQYAEEQLKLLLGITKEENTDPGRDLLNMLHTAVQSKDEKIEPLQTLQNETAAMTAPVVPLQSPPVPYQQQHVPPLMGFQPFAPFPYVNGNLPFLNPQIVPSMGHPNGFMQMNNPEVNASTPEPSSLAKPVLAQEQASNGTSSSKQLLDLLNTKKTETPKVSILERPIEAGEKLDLDSNISDSQSLLNILKNPGQQNRLINEPKILPTRAVEEEASLKDELTDDAYEEFESSSDEEELQEKKSEESSDTHNDYDSSSEEQEEEQEEEEQVENIQREEPPVGLVNHDVLKENNFKPDEVPHVDEHSESIRSVDGTQLSADKTKPKPKFKLLRRGETLDDILPNEKTTKQPTELPQTQPVDANSPQSSNSLLELLKRPTNNTKPEPKWPQTIPDQKVSPEDELMAMINKGQRAGPAPEAPAEQGATGSAQLLSMLKKSKSKGTHDSPLVSDTGSQSASSDLLNILKRNPGPFHQSPNYQESGLVTPQQQILTDPFNSGPRQPASNELLHLLHRNR</sequence>
<keyword evidence="6" id="KW-0479">Metal-binding</keyword>
<dbReference type="GO" id="GO:0000932">
    <property type="term" value="C:P-body"/>
    <property type="evidence" value="ECO:0007669"/>
    <property type="project" value="UniProtKB-SubCell"/>
</dbReference>
<keyword evidence="9" id="KW-0866">Nonsense-mediated mRNA decay</keyword>
<feature type="region of interest" description="Disordered" evidence="11">
    <location>
        <begin position="361"/>
        <end position="393"/>
    </location>
</feature>
<dbReference type="Gene3D" id="3.90.79.10">
    <property type="entry name" value="Nucleoside Triphosphate Pyrophosphohydrolase"/>
    <property type="match status" value="1"/>
</dbReference>
<keyword evidence="4" id="KW-0963">Cytoplasm</keyword>
<keyword evidence="14" id="KW-1185">Reference proteome</keyword>
<dbReference type="Gene3D" id="1.10.10.1050">
    <property type="entry name" value="Dcp2, box A domain"/>
    <property type="match status" value="1"/>
</dbReference>
<name>G8ZPV2_TORDE</name>
<proteinExistence type="inferred from homology"/>
<feature type="compositionally biased region" description="Polar residues" evidence="11">
    <location>
        <begin position="361"/>
        <end position="371"/>
    </location>
</feature>
<dbReference type="PROSITE" id="PS00893">
    <property type="entry name" value="NUDIX_BOX"/>
    <property type="match status" value="1"/>
</dbReference>
<evidence type="ECO:0000256" key="3">
    <source>
        <dbReference type="ARBA" id="ARBA00005279"/>
    </source>
</evidence>
<dbReference type="PANTHER" id="PTHR23114">
    <property type="entry name" value="M7GPPPN-MRNA HYDROLASE"/>
    <property type="match status" value="1"/>
</dbReference>
<feature type="compositionally biased region" description="Acidic residues" evidence="11">
    <location>
        <begin position="502"/>
        <end position="517"/>
    </location>
</feature>
<evidence type="ECO:0000256" key="7">
    <source>
        <dbReference type="ARBA" id="ARBA00022801"/>
    </source>
</evidence>
<feature type="compositionally biased region" description="Polar residues" evidence="11">
    <location>
        <begin position="594"/>
        <end position="616"/>
    </location>
</feature>
<dbReference type="GO" id="GO:0000184">
    <property type="term" value="P:nuclear-transcribed mRNA catabolic process, nonsense-mediated decay"/>
    <property type="evidence" value="ECO:0007669"/>
    <property type="project" value="UniProtKB-KW"/>
</dbReference>
<keyword evidence="8" id="KW-0694">RNA-binding</keyword>
<dbReference type="KEGG" id="tdl:TDEL_0B05170"/>
<dbReference type="PANTHER" id="PTHR23114:SF17">
    <property type="entry name" value="M7GPPPN-MRNA HYDROLASE"/>
    <property type="match status" value="1"/>
</dbReference>
<dbReference type="InterPro" id="IPR020084">
    <property type="entry name" value="NUDIX_hydrolase_CS"/>
</dbReference>
<dbReference type="HOGENOM" id="CLU_009571_0_0_1"/>
<dbReference type="GO" id="GO:0005634">
    <property type="term" value="C:nucleus"/>
    <property type="evidence" value="ECO:0007669"/>
    <property type="project" value="EnsemblFungi"/>
</dbReference>